<organism evidence="2 3">
    <name type="scientific">Sphaerimonospora cavernae</name>
    <dbReference type="NCBI Taxonomy" id="1740611"/>
    <lineage>
        <taxon>Bacteria</taxon>
        <taxon>Bacillati</taxon>
        <taxon>Actinomycetota</taxon>
        <taxon>Actinomycetes</taxon>
        <taxon>Streptosporangiales</taxon>
        <taxon>Streptosporangiaceae</taxon>
        <taxon>Sphaerimonospora</taxon>
    </lineage>
</organism>
<proteinExistence type="predicted"/>
<accession>A0ABV6U1J7</accession>
<dbReference type="Proteomes" id="UP001589870">
    <property type="component" value="Unassembled WGS sequence"/>
</dbReference>
<protein>
    <recommendedName>
        <fullName evidence="4">DUF5666 domain-containing protein</fullName>
    </recommendedName>
</protein>
<reference evidence="2 3" key="1">
    <citation type="submission" date="2024-09" db="EMBL/GenBank/DDBJ databases">
        <authorList>
            <person name="Sun Q."/>
            <person name="Mori K."/>
        </authorList>
    </citation>
    <scope>NUCLEOTIDE SEQUENCE [LARGE SCALE GENOMIC DNA]</scope>
    <source>
        <strain evidence="2 3">TBRC 1851</strain>
    </source>
</reference>
<name>A0ABV6U1J7_9ACTN</name>
<gene>
    <name evidence="2" type="ORF">ACFHYQ_05485</name>
</gene>
<comment type="caution">
    <text evidence="2">The sequence shown here is derived from an EMBL/GenBank/DDBJ whole genome shotgun (WGS) entry which is preliminary data.</text>
</comment>
<sequence length="265" mass="28086">MTRRSRMTIALALALAGLAPAACGEDKQADIRPLVLKEQVSSIAKSGTGYVVSWAGVLSNANRWHFGEHAIATVTAVDAAGKQVVHLKQPLDAVPPGRSVAFSGQTTATGQPVRVKIECGHATWHLVPRIPSAFLTFPISDVVTERLHEGSYLITGYVLDPFLKAASGVAVTALLRDAAGKLAGGGTAYLEKVQSNLKRRFVITIDGVTGGTVAKTDVRARTWGTTAKPYIDLALAGAVPIHTVAPSTKPFDKDRGYQVLADRRQ</sequence>
<keyword evidence="3" id="KW-1185">Reference proteome</keyword>
<feature type="signal peptide" evidence="1">
    <location>
        <begin position="1"/>
        <end position="21"/>
    </location>
</feature>
<feature type="chain" id="PRO_5045179858" description="DUF5666 domain-containing protein" evidence="1">
    <location>
        <begin position="22"/>
        <end position="265"/>
    </location>
</feature>
<evidence type="ECO:0000313" key="3">
    <source>
        <dbReference type="Proteomes" id="UP001589870"/>
    </source>
</evidence>
<evidence type="ECO:0008006" key="4">
    <source>
        <dbReference type="Google" id="ProtNLM"/>
    </source>
</evidence>
<evidence type="ECO:0000256" key="1">
    <source>
        <dbReference type="SAM" id="SignalP"/>
    </source>
</evidence>
<dbReference type="EMBL" id="JBHMQT010000006">
    <property type="protein sequence ID" value="MFC0861745.1"/>
    <property type="molecule type" value="Genomic_DNA"/>
</dbReference>
<evidence type="ECO:0000313" key="2">
    <source>
        <dbReference type="EMBL" id="MFC0861745.1"/>
    </source>
</evidence>
<keyword evidence="1" id="KW-0732">Signal</keyword>